<sequence>MTEIISNLFGRPKQDVVDARDDITTPISLDTHQVRTDEVVTGETVAPEAIEDETSETDESVEDAADETGEPAAEVADEETADADDDTEAVAEDETEEAEDAEESDEPAAEADEAEDTEEVEETEPVAETEAVTEDDAEDDAEDETVEAEIEVVPVAEAEAEEAPVVVAEEAAPARAAAGSRGSVSVDNGVIAKVVTIVAAKIEGVHSLDADGISVEVDGDVATIGVSLVIEFGHAVKALAEQVRTDVIEAVENFLNFDVAAVDVHVSDIHLPAV</sequence>
<dbReference type="Pfam" id="PF03780">
    <property type="entry name" value="Asp23"/>
    <property type="match status" value="1"/>
</dbReference>
<organism evidence="3 4">
    <name type="scientific">Lentzea aerocolonigenes</name>
    <name type="common">Lechevalieria aerocolonigenes</name>
    <name type="synonym">Saccharothrix aerocolonigenes</name>
    <dbReference type="NCBI Taxonomy" id="68170"/>
    <lineage>
        <taxon>Bacteria</taxon>
        <taxon>Bacillati</taxon>
        <taxon>Actinomycetota</taxon>
        <taxon>Actinomycetes</taxon>
        <taxon>Pseudonocardiales</taxon>
        <taxon>Pseudonocardiaceae</taxon>
        <taxon>Lentzea</taxon>
    </lineage>
</organism>
<feature type="compositionally biased region" description="Acidic residues" evidence="2">
    <location>
        <begin position="49"/>
        <end position="146"/>
    </location>
</feature>
<gene>
    <name evidence="3" type="ORF">UK23_33855</name>
</gene>
<dbReference type="InterPro" id="IPR005531">
    <property type="entry name" value="Asp23"/>
</dbReference>
<dbReference type="Proteomes" id="UP000033393">
    <property type="component" value="Unassembled WGS sequence"/>
</dbReference>
<evidence type="ECO:0000256" key="1">
    <source>
        <dbReference type="ARBA" id="ARBA00005721"/>
    </source>
</evidence>
<evidence type="ECO:0000313" key="3">
    <source>
        <dbReference type="EMBL" id="KJK43263.1"/>
    </source>
</evidence>
<dbReference type="RefSeq" id="WP_045315803.1">
    <property type="nucleotide sequence ID" value="NZ_JYJG01000299.1"/>
</dbReference>
<protein>
    <recommendedName>
        <fullName evidence="5">Asp23/Gls24 family envelope stress response protein</fullName>
    </recommendedName>
</protein>
<comment type="caution">
    <text evidence="3">The sequence shown here is derived from an EMBL/GenBank/DDBJ whole genome shotgun (WGS) entry which is preliminary data.</text>
</comment>
<name>A0A0F0GPA3_LENAE</name>
<keyword evidence="4" id="KW-1185">Reference proteome</keyword>
<dbReference type="AlphaFoldDB" id="A0A0F0GPA3"/>
<feature type="region of interest" description="Disordered" evidence="2">
    <location>
        <begin position="28"/>
        <end position="146"/>
    </location>
</feature>
<dbReference type="PANTHER" id="PTHR34297">
    <property type="entry name" value="HYPOTHETICAL CYTOSOLIC PROTEIN-RELATED"/>
    <property type="match status" value="1"/>
</dbReference>
<proteinExistence type="inferred from homology"/>
<reference evidence="3 4" key="1">
    <citation type="submission" date="2015-02" db="EMBL/GenBank/DDBJ databases">
        <authorList>
            <person name="Ju K.-S."/>
            <person name="Doroghazi J.R."/>
            <person name="Metcalf W."/>
        </authorList>
    </citation>
    <scope>NUCLEOTIDE SEQUENCE [LARGE SCALE GENOMIC DNA]</scope>
    <source>
        <strain evidence="3 4">NRRL B-16140</strain>
    </source>
</reference>
<evidence type="ECO:0000256" key="2">
    <source>
        <dbReference type="SAM" id="MobiDB-lite"/>
    </source>
</evidence>
<evidence type="ECO:0008006" key="5">
    <source>
        <dbReference type="Google" id="ProtNLM"/>
    </source>
</evidence>
<evidence type="ECO:0000313" key="4">
    <source>
        <dbReference type="Proteomes" id="UP000033393"/>
    </source>
</evidence>
<dbReference type="EMBL" id="JYJG01000299">
    <property type="protein sequence ID" value="KJK43263.1"/>
    <property type="molecule type" value="Genomic_DNA"/>
</dbReference>
<dbReference type="eggNOG" id="COG1302">
    <property type="taxonomic scope" value="Bacteria"/>
</dbReference>
<accession>A0A0F0GPA3</accession>
<comment type="similarity">
    <text evidence="1">Belongs to the asp23 family.</text>
</comment>
<dbReference type="OrthoDB" id="3632513at2"/>
<dbReference type="PATRIC" id="fig|68170.10.peg.8766"/>